<evidence type="ECO:0000313" key="1">
    <source>
        <dbReference type="EMBL" id="JAT79257.1"/>
    </source>
</evidence>
<dbReference type="AlphaFoldDB" id="A0A1D2AJ88"/>
<organism evidence="1">
    <name type="scientific">Ornithodoros brasiliensis</name>
    <name type="common">Mouro tick</name>
    <dbReference type="NCBI Taxonomy" id="888526"/>
    <lineage>
        <taxon>Eukaryota</taxon>
        <taxon>Metazoa</taxon>
        <taxon>Ecdysozoa</taxon>
        <taxon>Arthropoda</taxon>
        <taxon>Chelicerata</taxon>
        <taxon>Arachnida</taxon>
        <taxon>Acari</taxon>
        <taxon>Parasitiformes</taxon>
        <taxon>Ixodida</taxon>
        <taxon>Ixodoidea</taxon>
        <taxon>Argasidae</taxon>
        <taxon>Ornithodorinae</taxon>
        <taxon>Ornithodoros</taxon>
    </lineage>
</organism>
<protein>
    <submittedName>
        <fullName evidence="1">Uncharacterized protein</fullName>
    </submittedName>
</protein>
<accession>A0A1D2AJ88</accession>
<dbReference type="EMBL" id="GETE01000106">
    <property type="protein sequence ID" value="JAT79257.1"/>
    <property type="molecule type" value="Transcribed_RNA"/>
</dbReference>
<proteinExistence type="predicted"/>
<reference evidence="1" key="1">
    <citation type="submission" date="2016-07" db="EMBL/GenBank/DDBJ databases">
        <title>Salivary Glands transcriptome analysis on engorged females of Ornithodoros brasiliensis (Acari:Argasidae).</title>
        <authorList>
            <person name="Simons S.M."/>
            <person name="Carvalho E."/>
            <person name="Junqueira-de-Azevedo I."/>
            <person name="Ho P.L."/>
            <person name="Giovanni D."/>
            <person name="Mendonca R."/>
            <person name="Onofrio V."/>
            <person name="Landulfo G."/>
            <person name="Ramirez D."/>
            <person name="Barros-Battesti D."/>
        </authorList>
    </citation>
    <scope>NUCLEOTIDE SEQUENCE</scope>
    <source>
        <strain evidence="1">Female</strain>
        <tissue evidence="1">Salivary gland</tissue>
    </source>
</reference>
<name>A0A1D2AJ88_ORNBR</name>
<sequence>LSLASAAPPDAHKVKLMESCSRQASMRLVVYRAELDAADRIYLAVVEFFGKNDTYSIAHSGNKLRQWF</sequence>
<feature type="non-terminal residue" evidence="1">
    <location>
        <position position="1"/>
    </location>
</feature>